<feature type="domain" description="HTH araC/xylS-type" evidence="15">
    <location>
        <begin position="84"/>
        <end position="186"/>
    </location>
</feature>
<keyword evidence="11" id="KW-0238">DNA-binding</keyword>
<dbReference type="InterPro" id="IPR018062">
    <property type="entry name" value="HTH_AraC-typ_CS"/>
</dbReference>
<dbReference type="Pfam" id="PF12833">
    <property type="entry name" value="HTH_18"/>
    <property type="match status" value="1"/>
</dbReference>
<dbReference type="EC" id="3.2.2.21" evidence="4"/>
<dbReference type="Pfam" id="PF02805">
    <property type="entry name" value="Ada_Zn_binding"/>
    <property type="match status" value="1"/>
</dbReference>
<evidence type="ECO:0000256" key="12">
    <source>
        <dbReference type="ARBA" id="ARBA00023159"/>
    </source>
</evidence>
<dbReference type="GO" id="GO:0043565">
    <property type="term" value="F:sequence-specific DNA binding"/>
    <property type="evidence" value="ECO:0007669"/>
    <property type="project" value="InterPro"/>
</dbReference>
<proteinExistence type="inferred from homology"/>
<evidence type="ECO:0000256" key="7">
    <source>
        <dbReference type="ARBA" id="ARBA00022723"/>
    </source>
</evidence>
<evidence type="ECO:0000256" key="10">
    <source>
        <dbReference type="ARBA" id="ARBA00023015"/>
    </source>
</evidence>
<reference evidence="16" key="1">
    <citation type="submission" date="2020-02" db="EMBL/GenBank/DDBJ databases">
        <authorList>
            <person name="Meier V. D."/>
        </authorList>
    </citation>
    <scope>NUCLEOTIDE SEQUENCE</scope>
    <source>
        <strain evidence="16">AVDCRST_MAG68</strain>
    </source>
</reference>
<dbReference type="GO" id="GO:0032131">
    <property type="term" value="F:alkylated DNA binding"/>
    <property type="evidence" value="ECO:0007669"/>
    <property type="project" value="TreeGrafter"/>
</dbReference>
<evidence type="ECO:0000256" key="14">
    <source>
        <dbReference type="ARBA" id="ARBA00023204"/>
    </source>
</evidence>
<keyword evidence="5 16" id="KW-0489">Methyltransferase</keyword>
<evidence type="ECO:0000256" key="4">
    <source>
        <dbReference type="ARBA" id="ARBA00012000"/>
    </source>
</evidence>
<dbReference type="CDD" id="cd00056">
    <property type="entry name" value="ENDO3c"/>
    <property type="match status" value="1"/>
</dbReference>
<dbReference type="EMBL" id="CADCTW010000031">
    <property type="protein sequence ID" value="CAA9301798.1"/>
    <property type="molecule type" value="Genomic_DNA"/>
</dbReference>
<dbReference type="AlphaFoldDB" id="A0A6J4KD04"/>
<dbReference type="PROSITE" id="PS00041">
    <property type="entry name" value="HTH_ARAC_FAMILY_1"/>
    <property type="match status" value="1"/>
</dbReference>
<keyword evidence="7" id="KW-0479">Metal-binding</keyword>
<dbReference type="InterPro" id="IPR003265">
    <property type="entry name" value="HhH-GPD_domain"/>
</dbReference>
<dbReference type="InterPro" id="IPR037046">
    <property type="entry name" value="AlkA_N_sf"/>
</dbReference>
<evidence type="ECO:0000256" key="3">
    <source>
        <dbReference type="ARBA" id="ARBA00010817"/>
    </source>
</evidence>
<comment type="similarity">
    <text evidence="3">Belongs to the alkylbase DNA glycosidase AlkA family.</text>
</comment>
<evidence type="ECO:0000256" key="8">
    <source>
        <dbReference type="ARBA" id="ARBA00022763"/>
    </source>
</evidence>
<evidence type="ECO:0000313" key="16">
    <source>
        <dbReference type="EMBL" id="CAA9301798.1"/>
    </source>
</evidence>
<dbReference type="FunFam" id="1.10.340.30:FF:000004">
    <property type="entry name" value="DNA-3-methyladenine glycosylase II"/>
    <property type="match status" value="1"/>
</dbReference>
<dbReference type="GO" id="GO:0006285">
    <property type="term" value="P:base-excision repair, AP site formation"/>
    <property type="evidence" value="ECO:0007669"/>
    <property type="project" value="TreeGrafter"/>
</dbReference>
<evidence type="ECO:0000256" key="6">
    <source>
        <dbReference type="ARBA" id="ARBA00022679"/>
    </source>
</evidence>
<dbReference type="InterPro" id="IPR023170">
    <property type="entry name" value="HhH_base_excis_C"/>
</dbReference>
<dbReference type="Gene3D" id="3.40.10.10">
    <property type="entry name" value="DNA Methylphosphotriester Repair Domain"/>
    <property type="match status" value="1"/>
</dbReference>
<dbReference type="GO" id="GO:0043916">
    <property type="term" value="F:DNA-7-methylguanine glycosylase activity"/>
    <property type="evidence" value="ECO:0007669"/>
    <property type="project" value="TreeGrafter"/>
</dbReference>
<dbReference type="Pfam" id="PF00730">
    <property type="entry name" value="HhH-GPD"/>
    <property type="match status" value="1"/>
</dbReference>
<keyword evidence="9" id="KW-0862">Zinc</keyword>
<dbReference type="GO" id="GO:0003700">
    <property type="term" value="F:DNA-binding transcription factor activity"/>
    <property type="evidence" value="ECO:0007669"/>
    <property type="project" value="InterPro"/>
</dbReference>
<dbReference type="GO" id="GO:0032259">
    <property type="term" value="P:methylation"/>
    <property type="evidence" value="ECO:0007669"/>
    <property type="project" value="UniProtKB-KW"/>
</dbReference>
<name>A0A6J4KD04_9BACT</name>
<keyword evidence="8" id="KW-0227">DNA damage</keyword>
<evidence type="ECO:0000256" key="11">
    <source>
        <dbReference type="ARBA" id="ARBA00023125"/>
    </source>
</evidence>
<keyword evidence="12" id="KW-0010">Activator</keyword>
<evidence type="ECO:0000256" key="1">
    <source>
        <dbReference type="ARBA" id="ARBA00000086"/>
    </source>
</evidence>
<keyword evidence="14" id="KW-0234">DNA repair</keyword>
<dbReference type="Gene3D" id="1.10.10.60">
    <property type="entry name" value="Homeodomain-like"/>
    <property type="match status" value="1"/>
</dbReference>
<evidence type="ECO:0000256" key="13">
    <source>
        <dbReference type="ARBA" id="ARBA00023163"/>
    </source>
</evidence>
<dbReference type="InterPro" id="IPR051912">
    <property type="entry name" value="Alkylbase_DNA_Glycosylase/TA"/>
</dbReference>
<dbReference type="InterPro" id="IPR004026">
    <property type="entry name" value="Ada_DNA_repair_Zn-bd"/>
</dbReference>
<dbReference type="Gene3D" id="1.10.1670.10">
    <property type="entry name" value="Helix-hairpin-Helix base-excision DNA repair enzymes (C-terminal)"/>
    <property type="match status" value="1"/>
</dbReference>
<dbReference type="GO" id="GO:0008725">
    <property type="term" value="F:DNA-3-methyladenine glycosylase activity"/>
    <property type="evidence" value="ECO:0007669"/>
    <property type="project" value="TreeGrafter"/>
</dbReference>
<dbReference type="PROSITE" id="PS01124">
    <property type="entry name" value="HTH_ARAC_FAMILY_2"/>
    <property type="match status" value="1"/>
</dbReference>
<dbReference type="InterPro" id="IPR009057">
    <property type="entry name" value="Homeodomain-like_sf"/>
</dbReference>
<evidence type="ECO:0000256" key="9">
    <source>
        <dbReference type="ARBA" id="ARBA00022833"/>
    </source>
</evidence>
<dbReference type="SMART" id="SM00342">
    <property type="entry name" value="HTH_ARAC"/>
    <property type="match status" value="1"/>
</dbReference>
<dbReference type="PANTHER" id="PTHR43003">
    <property type="entry name" value="DNA-3-METHYLADENINE GLYCOSYLASE"/>
    <property type="match status" value="1"/>
</dbReference>
<keyword evidence="13" id="KW-0804">Transcription</keyword>
<dbReference type="GO" id="GO:0032993">
    <property type="term" value="C:protein-DNA complex"/>
    <property type="evidence" value="ECO:0007669"/>
    <property type="project" value="TreeGrafter"/>
</dbReference>
<dbReference type="GO" id="GO:0008168">
    <property type="term" value="F:methyltransferase activity"/>
    <property type="evidence" value="ECO:0007669"/>
    <property type="project" value="UniProtKB-KW"/>
</dbReference>
<dbReference type="InterPro" id="IPR018060">
    <property type="entry name" value="HTH_AraC"/>
</dbReference>
<dbReference type="GO" id="GO:0008270">
    <property type="term" value="F:zinc ion binding"/>
    <property type="evidence" value="ECO:0007669"/>
    <property type="project" value="InterPro"/>
</dbReference>
<dbReference type="SUPFAM" id="SSF48150">
    <property type="entry name" value="DNA-glycosylase"/>
    <property type="match status" value="1"/>
</dbReference>
<dbReference type="SUPFAM" id="SSF57884">
    <property type="entry name" value="Ada DNA repair protein, N-terminal domain (N-Ada 10)"/>
    <property type="match status" value="1"/>
</dbReference>
<dbReference type="InterPro" id="IPR035451">
    <property type="entry name" value="Ada-like_dom_sf"/>
</dbReference>
<evidence type="ECO:0000259" key="15">
    <source>
        <dbReference type="PROSITE" id="PS01124"/>
    </source>
</evidence>
<dbReference type="InterPro" id="IPR010316">
    <property type="entry name" value="AlkA_N"/>
</dbReference>
<dbReference type="GO" id="GO:0006307">
    <property type="term" value="P:DNA alkylation repair"/>
    <property type="evidence" value="ECO:0007669"/>
    <property type="project" value="TreeGrafter"/>
</dbReference>
<comment type="catalytic activity">
    <reaction evidence="1">
        <text>Hydrolysis of alkylated DNA, releasing 3-methyladenine, 3-methylguanine, 7-methylguanine and 7-methyladenine.</text>
        <dbReference type="EC" id="3.2.2.21"/>
    </reaction>
</comment>
<dbReference type="Gene3D" id="1.10.340.30">
    <property type="entry name" value="Hypothetical protein, domain 2"/>
    <property type="match status" value="1"/>
</dbReference>
<dbReference type="GO" id="GO:0005737">
    <property type="term" value="C:cytoplasm"/>
    <property type="evidence" value="ECO:0007669"/>
    <property type="project" value="TreeGrafter"/>
</dbReference>
<keyword evidence="10" id="KW-0805">Transcription regulation</keyword>
<organism evidence="16">
    <name type="scientific">uncultured Gemmatimonadota bacterium</name>
    <dbReference type="NCBI Taxonomy" id="203437"/>
    <lineage>
        <taxon>Bacteria</taxon>
        <taxon>Pseudomonadati</taxon>
        <taxon>Gemmatimonadota</taxon>
        <taxon>environmental samples</taxon>
    </lineage>
</organism>
<keyword evidence="6 16" id="KW-0808">Transferase</keyword>
<dbReference type="PANTHER" id="PTHR43003:SF5">
    <property type="entry name" value="DNA-3-METHYLADENINE GLYCOSYLASE"/>
    <property type="match status" value="1"/>
</dbReference>
<gene>
    <name evidence="16" type="ORF">AVDCRST_MAG68-660</name>
</gene>
<dbReference type="SUPFAM" id="SSF46689">
    <property type="entry name" value="Homeodomain-like"/>
    <property type="match status" value="1"/>
</dbReference>
<dbReference type="InterPro" id="IPR011257">
    <property type="entry name" value="DNA_glycosylase"/>
</dbReference>
<protein>
    <recommendedName>
        <fullName evidence="4">DNA-3-methyladenine glycosylase II</fullName>
        <ecNumber evidence="4">3.2.2.21</ecNumber>
    </recommendedName>
</protein>
<dbReference type="SMART" id="SM01009">
    <property type="entry name" value="AlkA_N"/>
    <property type="match status" value="1"/>
</dbReference>
<dbReference type="SMART" id="SM00478">
    <property type="entry name" value="ENDO3c"/>
    <property type="match status" value="1"/>
</dbReference>
<accession>A0A6J4KD04</accession>
<comment type="cofactor">
    <cofactor evidence="2">
        <name>Zn(2+)</name>
        <dbReference type="ChEBI" id="CHEBI:29105"/>
    </cofactor>
</comment>
<evidence type="ECO:0000256" key="5">
    <source>
        <dbReference type="ARBA" id="ARBA00022603"/>
    </source>
</evidence>
<dbReference type="Gene3D" id="3.30.310.20">
    <property type="entry name" value="DNA-3-methyladenine glycosylase AlkA, N-terminal domain"/>
    <property type="match status" value="1"/>
</dbReference>
<evidence type="ECO:0000256" key="2">
    <source>
        <dbReference type="ARBA" id="ARBA00001947"/>
    </source>
</evidence>
<sequence>MSGMMMSHDEMMTRFYGRDRTANGSFLTGVLTTGIYCLPSCTARKPRPENVRFFGTEDEARTAGLRPCRRCRPDHFYQEYDPDLHLMATLVADVRRRPAGFADAAALAAASGIGATKLNALFRRHHHTTPAAFLTRERVRAACRVMAEGGAGVTEASFAAGFESLSAFHENFRRHTALTPGEYRRLGSSTEFTLTLPDDFRAGYALRVIGRDAESLVERVEGSTAYKAVRLAGRPAVLAMEIADGRARCRVEAPEPGPAATYQAHEIALRLLGLTLDPAPFERRLAERADLLPLIEGRRGLRIPQTADAFEGIAWAIVGQQVNLPFAYALRRDLVRLCGEEAGRGLRAHPTPEAVAALDYADLTVLRYSRRKAEYLIDTARLAGSGELPLDAFADAPATEVERRLGAVRGFGPWSVHYFMMRACGFADCVPVGDTGLSTGLMNFFALDHRPGPDEVRARMEPFAPFRSLATFHLWMSLGDPA</sequence>